<reference evidence="2 3" key="2">
    <citation type="submission" date="2024-07" db="EMBL/GenBank/DDBJ databases">
        <authorList>
            <person name="Akdeniz Z."/>
        </authorList>
    </citation>
    <scope>NUCLEOTIDE SEQUENCE [LARGE SCALE GENOMIC DNA]</scope>
</reference>
<protein>
    <submittedName>
        <fullName evidence="1">Uncharacterized protein</fullName>
    </submittedName>
</protein>
<organism evidence="1">
    <name type="scientific">Hexamita inflata</name>
    <dbReference type="NCBI Taxonomy" id="28002"/>
    <lineage>
        <taxon>Eukaryota</taxon>
        <taxon>Metamonada</taxon>
        <taxon>Diplomonadida</taxon>
        <taxon>Hexamitidae</taxon>
        <taxon>Hexamitinae</taxon>
        <taxon>Hexamita</taxon>
    </lineage>
</organism>
<accession>A0AA86VTM0</accession>
<dbReference type="Proteomes" id="UP001642409">
    <property type="component" value="Unassembled WGS sequence"/>
</dbReference>
<gene>
    <name evidence="2" type="ORF">HINF_LOCUS56849</name>
    <name evidence="1" type="ORF">HINF_LOCUS65163</name>
</gene>
<dbReference type="EMBL" id="CATOUU010001178">
    <property type="protein sequence ID" value="CAI9977518.1"/>
    <property type="molecule type" value="Genomic_DNA"/>
</dbReference>
<sequence length="612" mass="71734">MKNIEQVAIQHNLLQSTLQVLESPNLYVQLVNNRLNLIDSDHNIMSYRDYADNVTDNISQSTYIFVHRGMILADINGQLIDAVSQTVLQESNYVYTPNELLFYGRNQYFYFSHQNELYMKKKVVEYGSPAVCMIHNGKHKITQENVSHFVQFCDQMFYLTVKRDKTVLINNEVAEEFDFVPVKMQKMGGILHFQNDKQLYINLLTKAMKIVKEGHIKKEDVEMGAFGEQLNIQAFDYIFGAGEYEKQQLHIKEYMAKFHSTFKDNCKKLIQFVEGADELDQVQTQYKQKYLYDFQLTYLVKPNKYLNAFVAFEDGFMHLIDQNKKIISQTKLNFEFYIGFDYFRGVKRDIDSYVFDCNPYHYTPVICDNKLYVQYYNSILILNDNKFDLVCYIPICTTDACYHTGCIFSVNSNIYCHLKHFGILYMLQDKQLVQVGEQQQIVSVCNKILTWKPFQSEIQLLDEKFQLIKQVDIHVIIYGLVLHLGDVCIFKSQSELFCVNFTGEVWKIDEYKVVLGKYGLQIEAYYNGKLISIPQMDYDSQQTGNHLKISFNDSLTISKLDYSTNMKRTKHVQKSLRLKVAEQQKILKYIQSLSQQMADRFTSIFREVSGNQ</sequence>
<dbReference type="AlphaFoldDB" id="A0AA86VTM0"/>
<name>A0AA86VTM0_9EUKA</name>
<evidence type="ECO:0000313" key="3">
    <source>
        <dbReference type="Proteomes" id="UP001642409"/>
    </source>
</evidence>
<dbReference type="EMBL" id="CAXDID020000309">
    <property type="protein sequence ID" value="CAL6074700.1"/>
    <property type="molecule type" value="Genomic_DNA"/>
</dbReference>
<proteinExistence type="predicted"/>
<reference evidence="1" key="1">
    <citation type="submission" date="2023-06" db="EMBL/GenBank/DDBJ databases">
        <authorList>
            <person name="Kurt Z."/>
        </authorList>
    </citation>
    <scope>NUCLEOTIDE SEQUENCE</scope>
</reference>
<evidence type="ECO:0000313" key="1">
    <source>
        <dbReference type="EMBL" id="CAI9977518.1"/>
    </source>
</evidence>
<evidence type="ECO:0000313" key="2">
    <source>
        <dbReference type="EMBL" id="CAL6074700.1"/>
    </source>
</evidence>
<comment type="caution">
    <text evidence="1">The sequence shown here is derived from an EMBL/GenBank/DDBJ whole genome shotgun (WGS) entry which is preliminary data.</text>
</comment>
<keyword evidence="3" id="KW-1185">Reference proteome</keyword>